<evidence type="ECO:0000256" key="3">
    <source>
        <dbReference type="ARBA" id="ARBA00022692"/>
    </source>
</evidence>
<evidence type="ECO:0000256" key="2">
    <source>
        <dbReference type="ARBA" id="ARBA00009773"/>
    </source>
</evidence>
<dbReference type="Pfam" id="PF01594">
    <property type="entry name" value="AI-2E_transport"/>
    <property type="match status" value="1"/>
</dbReference>
<protein>
    <submittedName>
        <fullName evidence="8">AI-2E family transporter</fullName>
    </submittedName>
</protein>
<comment type="similarity">
    <text evidence="2">Belongs to the autoinducer-2 exporter (AI-2E) (TC 2.A.86) family.</text>
</comment>
<dbReference type="GeneID" id="89520828"/>
<evidence type="ECO:0000313" key="9">
    <source>
        <dbReference type="Proteomes" id="UP000298642"/>
    </source>
</evidence>
<keyword evidence="5 7" id="KW-0472">Membrane</keyword>
<feature type="transmembrane region" description="Helical" evidence="7">
    <location>
        <begin position="303"/>
        <end position="322"/>
    </location>
</feature>
<feature type="transmembrane region" description="Helical" evidence="7">
    <location>
        <begin position="239"/>
        <end position="261"/>
    </location>
</feature>
<feature type="coiled-coil region" evidence="6">
    <location>
        <begin position="130"/>
        <end position="164"/>
    </location>
</feature>
<feature type="transmembrane region" description="Helical" evidence="7">
    <location>
        <begin position="267"/>
        <end position="296"/>
    </location>
</feature>
<dbReference type="GO" id="GO:0016020">
    <property type="term" value="C:membrane"/>
    <property type="evidence" value="ECO:0007669"/>
    <property type="project" value="UniProtKB-SubCell"/>
</dbReference>
<dbReference type="GO" id="GO:0055085">
    <property type="term" value="P:transmembrane transport"/>
    <property type="evidence" value="ECO:0007669"/>
    <property type="project" value="TreeGrafter"/>
</dbReference>
<dbReference type="AlphaFoldDB" id="A0A4D7AID0"/>
<feature type="transmembrane region" description="Helical" evidence="7">
    <location>
        <begin position="80"/>
        <end position="100"/>
    </location>
</feature>
<dbReference type="KEGG" id="obj:EIO64_09195"/>
<organism evidence="8 9">
    <name type="scientific">Dysosmobacter welbionis</name>
    <dbReference type="NCBI Taxonomy" id="2093857"/>
    <lineage>
        <taxon>Bacteria</taxon>
        <taxon>Bacillati</taxon>
        <taxon>Bacillota</taxon>
        <taxon>Clostridia</taxon>
        <taxon>Eubacteriales</taxon>
        <taxon>Oscillospiraceae</taxon>
        <taxon>Dysosmobacter</taxon>
    </lineage>
</organism>
<dbReference type="PANTHER" id="PTHR21716">
    <property type="entry name" value="TRANSMEMBRANE PROTEIN"/>
    <property type="match status" value="1"/>
</dbReference>
<evidence type="ECO:0000256" key="5">
    <source>
        <dbReference type="ARBA" id="ARBA00023136"/>
    </source>
</evidence>
<keyword evidence="6" id="KW-0175">Coiled coil</keyword>
<keyword evidence="9" id="KW-1185">Reference proteome</keyword>
<gene>
    <name evidence="8" type="ORF">EIO64_09195</name>
</gene>
<sequence>MEWNKQKIKGLLLVVCGGVAFYCALQRLDAVLAALGWLLGILAPFLLGGALAFILNVPMRAIERHLFPRNRKGAKLRRPLALVLTLVAVIGVLALAGLVIGPGIADAVMSIIREIPAAFQRLEHQLTALAENLQDLWPLLEEQLMKLQEEIQWQELSAKALEIAKAIGAGIVSSGGFIGGVVSGVSTFVISLIFSFYVLLQKEKLGRQGRQVIYGLLPLRQADRTLDVLRLSGRTFSSFLSGQCLEACILGTLFVAAMTIFRMPYALLVGVLIALTALIPIVGAFIGCAVGALLIAIDDPWKALWFIVLFLVLQQIEGNLIYPHVVGSSVGLPSIWVLAAVTLGGKLMGITGMLFFIPLCSVIYALFRSYVKNRLVSKAVPPEKWRDPPPPPSRQ</sequence>
<evidence type="ECO:0000256" key="4">
    <source>
        <dbReference type="ARBA" id="ARBA00022989"/>
    </source>
</evidence>
<evidence type="ECO:0000313" key="8">
    <source>
        <dbReference type="EMBL" id="QCI59364.1"/>
    </source>
</evidence>
<evidence type="ECO:0000256" key="7">
    <source>
        <dbReference type="SAM" id="Phobius"/>
    </source>
</evidence>
<evidence type="ECO:0000256" key="6">
    <source>
        <dbReference type="SAM" id="Coils"/>
    </source>
</evidence>
<dbReference type="InterPro" id="IPR002549">
    <property type="entry name" value="AI-2E-like"/>
</dbReference>
<evidence type="ECO:0000256" key="1">
    <source>
        <dbReference type="ARBA" id="ARBA00004141"/>
    </source>
</evidence>
<name>A0A4D7AID0_9FIRM</name>
<keyword evidence="4 7" id="KW-1133">Transmembrane helix</keyword>
<keyword evidence="3 7" id="KW-0812">Transmembrane</keyword>
<feature type="transmembrane region" description="Helical" evidence="7">
    <location>
        <begin position="177"/>
        <end position="200"/>
    </location>
</feature>
<comment type="subcellular location">
    <subcellularLocation>
        <location evidence="1">Membrane</location>
        <topology evidence="1">Multi-pass membrane protein</topology>
    </subcellularLocation>
</comment>
<feature type="transmembrane region" description="Helical" evidence="7">
    <location>
        <begin position="334"/>
        <end position="367"/>
    </location>
</feature>
<dbReference type="Proteomes" id="UP000298642">
    <property type="component" value="Chromosome"/>
</dbReference>
<feature type="transmembrane region" description="Helical" evidence="7">
    <location>
        <begin position="35"/>
        <end position="59"/>
    </location>
</feature>
<dbReference type="EMBL" id="CP034413">
    <property type="protein sequence ID" value="QCI59364.1"/>
    <property type="molecule type" value="Genomic_DNA"/>
</dbReference>
<dbReference type="PANTHER" id="PTHR21716:SF62">
    <property type="entry name" value="TRANSPORT PROTEIN YDBI-RELATED"/>
    <property type="match status" value="1"/>
</dbReference>
<accession>A0A4D7AID0</accession>
<dbReference type="RefSeq" id="WP_021750555.1">
    <property type="nucleotide sequence ID" value="NZ_CP034413.3"/>
</dbReference>
<proteinExistence type="inferred from homology"/>
<reference evidence="9" key="1">
    <citation type="submission" date="2018-12" db="EMBL/GenBank/DDBJ databases">
        <title>Dusodibacter welbiota gen. nov., sp. nov., isolated from human faeces and emended description of the Oscillibacter genus.</title>
        <authorList>
            <person name="Le Roy T."/>
            <person name="Van der Smissen P."/>
            <person name="Delzenne N."/>
            <person name="Muccioli G."/>
            <person name="Collet J.F."/>
            <person name="Cani P.D."/>
        </authorList>
    </citation>
    <scope>NUCLEOTIDE SEQUENCE [LARGE SCALE GENOMIC DNA]</scope>
    <source>
        <strain evidence="9">J115</strain>
    </source>
</reference>